<gene>
    <name evidence="2" type="ORF">N7494_006514</name>
</gene>
<evidence type="ECO:0000256" key="1">
    <source>
        <dbReference type="SAM" id="SignalP"/>
    </source>
</evidence>
<organism evidence="2 3">
    <name type="scientific">Penicillium frequentans</name>
    <dbReference type="NCBI Taxonomy" id="3151616"/>
    <lineage>
        <taxon>Eukaryota</taxon>
        <taxon>Fungi</taxon>
        <taxon>Dikarya</taxon>
        <taxon>Ascomycota</taxon>
        <taxon>Pezizomycotina</taxon>
        <taxon>Eurotiomycetes</taxon>
        <taxon>Eurotiomycetidae</taxon>
        <taxon>Eurotiales</taxon>
        <taxon>Aspergillaceae</taxon>
        <taxon>Penicillium</taxon>
    </lineage>
</organism>
<comment type="caution">
    <text evidence="2">The sequence shown here is derived from an EMBL/GenBank/DDBJ whole genome shotgun (WGS) entry which is preliminary data.</text>
</comment>
<protein>
    <submittedName>
        <fullName evidence="2">Uncharacterized protein</fullName>
    </submittedName>
</protein>
<dbReference type="Proteomes" id="UP001220324">
    <property type="component" value="Unassembled WGS sequence"/>
</dbReference>
<keyword evidence="1" id="KW-0732">Signal</keyword>
<reference evidence="2 3" key="1">
    <citation type="journal article" date="2023" name="IMA Fungus">
        <title>Comparative genomic study of the Penicillium genus elucidates a diverse pangenome and 15 lateral gene transfer events.</title>
        <authorList>
            <person name="Petersen C."/>
            <person name="Sorensen T."/>
            <person name="Nielsen M.R."/>
            <person name="Sondergaard T.E."/>
            <person name="Sorensen J.L."/>
            <person name="Fitzpatrick D.A."/>
            <person name="Frisvad J.C."/>
            <person name="Nielsen K.L."/>
        </authorList>
    </citation>
    <scope>NUCLEOTIDE SEQUENCE [LARGE SCALE GENOMIC DNA]</scope>
    <source>
        <strain evidence="2 3">IBT 35679</strain>
    </source>
</reference>
<name>A0AAD6CYT1_9EURO</name>
<accession>A0AAD6CYT1</accession>
<keyword evidence="3" id="KW-1185">Reference proteome</keyword>
<sequence length="249" mass="23841">MKFTGFTFSVALAGIVSAAALPTIPGRTAVGDIENSPENNAANNIEGTLGALKRDGGDAVSGLVYGVTGATNGATGIVGSAAGTAESTSSGLVGTAESTVSGAVPAKRQLRPVEGAVDSIADATIGSLKRDGGDAVSGLVYGVTESTNGATGIVGSAAGTAESTSSGLVGTAEKTVAGAVPAKRQLPGAGNIVKASVKNDLGMLSGNPSGLIGALGGLQAALATGGILPSQISSLPAELQLVVGYLYTA</sequence>
<proteinExistence type="predicted"/>
<feature type="chain" id="PRO_5042288215" evidence="1">
    <location>
        <begin position="21"/>
        <end position="249"/>
    </location>
</feature>
<dbReference type="AlphaFoldDB" id="A0AAD6CYT1"/>
<evidence type="ECO:0000313" key="3">
    <source>
        <dbReference type="Proteomes" id="UP001220324"/>
    </source>
</evidence>
<feature type="signal peptide" evidence="1">
    <location>
        <begin position="1"/>
        <end position="20"/>
    </location>
</feature>
<evidence type="ECO:0000313" key="2">
    <source>
        <dbReference type="EMBL" id="KAJ5541438.1"/>
    </source>
</evidence>
<dbReference type="EMBL" id="JAQIZZ010000005">
    <property type="protein sequence ID" value="KAJ5541438.1"/>
    <property type="molecule type" value="Genomic_DNA"/>
</dbReference>